<keyword evidence="4" id="KW-0812">Transmembrane</keyword>
<comment type="caution">
    <text evidence="10">The sequence shown here is derived from an EMBL/GenBank/DDBJ whole genome shotgun (WGS) entry which is preliminary data.</text>
</comment>
<name>A0A8H5F180_9AGAR</name>
<evidence type="ECO:0000313" key="11">
    <source>
        <dbReference type="Proteomes" id="UP000541558"/>
    </source>
</evidence>
<dbReference type="PANTHER" id="PTHR31586">
    <property type="entry name" value="CYTOCHROME C OXIDASE PROTEIN 20"/>
    <property type="match status" value="1"/>
</dbReference>
<evidence type="ECO:0000256" key="4">
    <source>
        <dbReference type="ARBA" id="ARBA00022692"/>
    </source>
</evidence>
<organism evidence="10 11">
    <name type="scientific">Ephemerocybe angulata</name>
    <dbReference type="NCBI Taxonomy" id="980116"/>
    <lineage>
        <taxon>Eukaryota</taxon>
        <taxon>Fungi</taxon>
        <taxon>Dikarya</taxon>
        <taxon>Basidiomycota</taxon>
        <taxon>Agaricomycotina</taxon>
        <taxon>Agaricomycetes</taxon>
        <taxon>Agaricomycetidae</taxon>
        <taxon>Agaricales</taxon>
        <taxon>Agaricineae</taxon>
        <taxon>Psathyrellaceae</taxon>
        <taxon>Ephemerocybe</taxon>
    </lineage>
</organism>
<dbReference type="Pfam" id="PF12597">
    <property type="entry name" value="Cox20"/>
    <property type="match status" value="1"/>
</dbReference>
<keyword evidence="6" id="KW-1133">Transmembrane helix</keyword>
<dbReference type="PANTHER" id="PTHR31586:SF1">
    <property type="entry name" value="CYTOCHROME C OXIDASE ASSEMBLY PROTEIN COX20, MITOCHONDRIAL"/>
    <property type="match status" value="1"/>
</dbReference>
<evidence type="ECO:0000256" key="5">
    <source>
        <dbReference type="ARBA" id="ARBA00022792"/>
    </source>
</evidence>
<comment type="similarity">
    <text evidence="2">Belongs to the COX20 family.</text>
</comment>
<comment type="subcellular location">
    <subcellularLocation>
        <location evidence="1">Mitochondrion inner membrane</location>
    </subcellularLocation>
</comment>
<evidence type="ECO:0000256" key="7">
    <source>
        <dbReference type="ARBA" id="ARBA00023128"/>
    </source>
</evidence>
<evidence type="ECO:0000256" key="3">
    <source>
        <dbReference type="ARBA" id="ARBA00017689"/>
    </source>
</evidence>
<dbReference type="Proteomes" id="UP000541558">
    <property type="component" value="Unassembled WGS sequence"/>
</dbReference>
<feature type="region of interest" description="Disordered" evidence="9">
    <location>
        <begin position="1"/>
        <end position="30"/>
    </location>
</feature>
<evidence type="ECO:0000313" key="10">
    <source>
        <dbReference type="EMBL" id="KAF5319949.1"/>
    </source>
</evidence>
<dbReference type="EMBL" id="JAACJK010000172">
    <property type="protein sequence ID" value="KAF5319949.1"/>
    <property type="molecule type" value="Genomic_DNA"/>
</dbReference>
<proteinExistence type="inferred from homology"/>
<feature type="compositionally biased region" description="Low complexity" evidence="9">
    <location>
        <begin position="1"/>
        <end position="12"/>
    </location>
</feature>
<dbReference type="GO" id="GO:0033617">
    <property type="term" value="P:mitochondrial respiratory chain complex IV assembly"/>
    <property type="evidence" value="ECO:0007669"/>
    <property type="project" value="InterPro"/>
</dbReference>
<dbReference type="AlphaFoldDB" id="A0A8H5F180"/>
<reference evidence="10 11" key="1">
    <citation type="journal article" date="2020" name="ISME J.">
        <title>Uncovering the hidden diversity of litter-decomposition mechanisms in mushroom-forming fungi.</title>
        <authorList>
            <person name="Floudas D."/>
            <person name="Bentzer J."/>
            <person name="Ahren D."/>
            <person name="Johansson T."/>
            <person name="Persson P."/>
            <person name="Tunlid A."/>
        </authorList>
    </citation>
    <scope>NUCLEOTIDE SEQUENCE [LARGE SCALE GENOMIC DNA]</scope>
    <source>
        <strain evidence="10 11">CBS 175.51</strain>
    </source>
</reference>
<evidence type="ECO:0000256" key="8">
    <source>
        <dbReference type="ARBA" id="ARBA00023136"/>
    </source>
</evidence>
<keyword evidence="7" id="KW-0496">Mitochondrion</keyword>
<evidence type="ECO:0000256" key="1">
    <source>
        <dbReference type="ARBA" id="ARBA00004273"/>
    </source>
</evidence>
<dbReference type="InterPro" id="IPR022533">
    <property type="entry name" value="Cox20"/>
</dbReference>
<evidence type="ECO:0000256" key="9">
    <source>
        <dbReference type="SAM" id="MobiDB-lite"/>
    </source>
</evidence>
<gene>
    <name evidence="10" type="ORF">D9611_011075</name>
</gene>
<dbReference type="PRINTS" id="PR02049">
    <property type="entry name" value="PROTEINF36A"/>
</dbReference>
<protein>
    <recommendedName>
        <fullName evidence="3">Cytochrome c oxidase assembly protein COX20, mitochondrial</fullName>
    </recommendedName>
</protein>
<evidence type="ECO:0000256" key="2">
    <source>
        <dbReference type="ARBA" id="ARBA00009575"/>
    </source>
</evidence>
<dbReference type="GO" id="GO:0005743">
    <property type="term" value="C:mitochondrial inner membrane"/>
    <property type="evidence" value="ECO:0007669"/>
    <property type="project" value="UniProtKB-SubCell"/>
</dbReference>
<evidence type="ECO:0000256" key="6">
    <source>
        <dbReference type="ARBA" id="ARBA00022989"/>
    </source>
</evidence>
<dbReference type="OrthoDB" id="14603at2759"/>
<keyword evidence="11" id="KW-1185">Reference proteome</keyword>
<keyword evidence="5" id="KW-0999">Mitochondrion inner membrane</keyword>
<accession>A0A8H5F180</accession>
<keyword evidence="8" id="KW-0472">Membrane</keyword>
<sequence length="126" mass="13129">MSSPETSSSSSSQPAVTELPSRLPSPTGNIAIDSLQSARHITEVPCGRNSLLYGIAGGLGIGVIRGLSANPMVAGNWAVGSFALISLGSWHICQRAMADERKKVEQIIQGMPQRKAAKTQAAPSSE</sequence>